<dbReference type="PANTHER" id="PTHR47723">
    <property type="entry name" value="OS05G0353850 PROTEIN"/>
    <property type="match status" value="1"/>
</dbReference>
<accession>A0A2I0WB94</accession>
<organism evidence="3 4">
    <name type="scientific">Dendrobium catenatum</name>
    <dbReference type="NCBI Taxonomy" id="906689"/>
    <lineage>
        <taxon>Eukaryota</taxon>
        <taxon>Viridiplantae</taxon>
        <taxon>Streptophyta</taxon>
        <taxon>Embryophyta</taxon>
        <taxon>Tracheophyta</taxon>
        <taxon>Spermatophyta</taxon>
        <taxon>Magnoliopsida</taxon>
        <taxon>Liliopsida</taxon>
        <taxon>Asparagales</taxon>
        <taxon>Orchidaceae</taxon>
        <taxon>Epidendroideae</taxon>
        <taxon>Malaxideae</taxon>
        <taxon>Dendrobiinae</taxon>
        <taxon>Dendrobium</taxon>
    </lineage>
</organism>
<dbReference type="InterPro" id="IPR053151">
    <property type="entry name" value="RNase_H-like"/>
</dbReference>
<proteinExistence type="predicted"/>
<dbReference type="PANTHER" id="PTHR47723:SF24">
    <property type="entry name" value="RNASE H TYPE-1 DOMAIN-CONTAINING PROTEIN"/>
    <property type="match status" value="1"/>
</dbReference>
<dbReference type="Gene3D" id="3.30.420.10">
    <property type="entry name" value="Ribonuclease H-like superfamily/Ribonuclease H"/>
    <property type="match status" value="1"/>
</dbReference>
<dbReference type="CDD" id="cd06222">
    <property type="entry name" value="RNase_H_like"/>
    <property type="match status" value="1"/>
</dbReference>
<gene>
    <name evidence="3" type="ORF">MA16_Dca007494</name>
</gene>
<dbReference type="InterPro" id="IPR036397">
    <property type="entry name" value="RNaseH_sf"/>
</dbReference>
<evidence type="ECO:0000259" key="2">
    <source>
        <dbReference type="Pfam" id="PF13456"/>
    </source>
</evidence>
<feature type="compositionally biased region" description="Basic and acidic residues" evidence="1">
    <location>
        <begin position="92"/>
        <end position="113"/>
    </location>
</feature>
<protein>
    <recommendedName>
        <fullName evidence="2">RNase H type-1 domain-containing protein</fullName>
    </recommendedName>
</protein>
<feature type="domain" description="RNase H type-1" evidence="2">
    <location>
        <begin position="246"/>
        <end position="362"/>
    </location>
</feature>
<dbReference type="GO" id="GO:0004523">
    <property type="term" value="F:RNA-DNA hybrid ribonuclease activity"/>
    <property type="evidence" value="ECO:0007669"/>
    <property type="project" value="InterPro"/>
</dbReference>
<reference evidence="3 4" key="1">
    <citation type="journal article" date="2016" name="Sci. Rep.">
        <title>The Dendrobium catenatum Lindl. genome sequence provides insights into polysaccharide synthase, floral development and adaptive evolution.</title>
        <authorList>
            <person name="Zhang G.Q."/>
            <person name="Xu Q."/>
            <person name="Bian C."/>
            <person name="Tsai W.C."/>
            <person name="Yeh C.M."/>
            <person name="Liu K.W."/>
            <person name="Yoshida K."/>
            <person name="Zhang L.S."/>
            <person name="Chang S.B."/>
            <person name="Chen F."/>
            <person name="Shi Y."/>
            <person name="Su Y.Y."/>
            <person name="Zhang Y.Q."/>
            <person name="Chen L.J."/>
            <person name="Yin Y."/>
            <person name="Lin M."/>
            <person name="Huang H."/>
            <person name="Deng H."/>
            <person name="Wang Z.W."/>
            <person name="Zhu S.L."/>
            <person name="Zhao X."/>
            <person name="Deng C."/>
            <person name="Niu S.C."/>
            <person name="Huang J."/>
            <person name="Wang M."/>
            <person name="Liu G.H."/>
            <person name="Yang H.J."/>
            <person name="Xiao X.J."/>
            <person name="Hsiao Y.Y."/>
            <person name="Wu W.L."/>
            <person name="Chen Y.Y."/>
            <person name="Mitsuda N."/>
            <person name="Ohme-Takagi M."/>
            <person name="Luo Y.B."/>
            <person name="Van de Peer Y."/>
            <person name="Liu Z.J."/>
        </authorList>
    </citation>
    <scope>NUCLEOTIDE SEQUENCE [LARGE SCALE GENOMIC DNA]</scope>
    <source>
        <tissue evidence="3">The whole plant</tissue>
    </source>
</reference>
<evidence type="ECO:0000313" key="4">
    <source>
        <dbReference type="Proteomes" id="UP000233837"/>
    </source>
</evidence>
<dbReference type="GO" id="GO:0003676">
    <property type="term" value="F:nucleic acid binding"/>
    <property type="evidence" value="ECO:0007669"/>
    <property type="project" value="InterPro"/>
</dbReference>
<sequence>MSMILNPTLDVVDSSLEVEEIAPTEVSSVLADPSNNVLNIVAMDEFQAASEMEIAVEVVAGVNGDGSSSSRLSKPFGSTQGGSQLKQIRTSEIGRNEEAQHDKSASHLEMEVNSREDDDQLGPWIQCNKLRDVLLILDKWGFTLPLVDSLDEVMELLSGLISLNLNLGQIYCYTVYQVWRARNDFKHIRTNRSPLSIAATVLSLLPKHYRTPTLEHWSTTQPFGLPTRTTWCPPGWLKFNVDAALKPFNLAGIGVVVRNHEGVLITAAGRRIEHWDPFQAEVRATAVTQMVIRDWKLDLDGIIIEGDCVNAIGWLQKLQDRKFKGHYNFEGPNFSFLMNFKQVLFRHTLRDNNRPADFCANLVIFGDFVFWGTAEGDIPSTLVSLLQVDCNSG</sequence>
<evidence type="ECO:0000313" key="3">
    <source>
        <dbReference type="EMBL" id="PKU72931.1"/>
    </source>
</evidence>
<dbReference type="Proteomes" id="UP000233837">
    <property type="component" value="Unassembled WGS sequence"/>
</dbReference>
<evidence type="ECO:0000256" key="1">
    <source>
        <dbReference type="SAM" id="MobiDB-lite"/>
    </source>
</evidence>
<dbReference type="AlphaFoldDB" id="A0A2I0WB94"/>
<name>A0A2I0WB94_9ASPA</name>
<feature type="region of interest" description="Disordered" evidence="1">
    <location>
        <begin position="67"/>
        <end position="113"/>
    </location>
</feature>
<dbReference type="Pfam" id="PF13456">
    <property type="entry name" value="RVT_3"/>
    <property type="match status" value="1"/>
</dbReference>
<keyword evidence="4" id="KW-1185">Reference proteome</keyword>
<dbReference type="InterPro" id="IPR002156">
    <property type="entry name" value="RNaseH_domain"/>
</dbReference>
<reference evidence="3 4" key="2">
    <citation type="journal article" date="2017" name="Nature">
        <title>The Apostasia genome and the evolution of orchids.</title>
        <authorList>
            <person name="Zhang G.Q."/>
            <person name="Liu K.W."/>
            <person name="Li Z."/>
            <person name="Lohaus R."/>
            <person name="Hsiao Y.Y."/>
            <person name="Niu S.C."/>
            <person name="Wang J.Y."/>
            <person name="Lin Y.C."/>
            <person name="Xu Q."/>
            <person name="Chen L.J."/>
            <person name="Yoshida K."/>
            <person name="Fujiwara S."/>
            <person name="Wang Z.W."/>
            <person name="Zhang Y.Q."/>
            <person name="Mitsuda N."/>
            <person name="Wang M."/>
            <person name="Liu G.H."/>
            <person name="Pecoraro L."/>
            <person name="Huang H.X."/>
            <person name="Xiao X.J."/>
            <person name="Lin M."/>
            <person name="Wu X.Y."/>
            <person name="Wu W.L."/>
            <person name="Chen Y.Y."/>
            <person name="Chang S.B."/>
            <person name="Sakamoto S."/>
            <person name="Ohme-Takagi M."/>
            <person name="Yagi M."/>
            <person name="Zeng S.J."/>
            <person name="Shen C.Y."/>
            <person name="Yeh C.M."/>
            <person name="Luo Y.B."/>
            <person name="Tsai W.C."/>
            <person name="Van de Peer Y."/>
            <person name="Liu Z.J."/>
        </authorList>
    </citation>
    <scope>NUCLEOTIDE SEQUENCE [LARGE SCALE GENOMIC DNA]</scope>
    <source>
        <tissue evidence="3">The whole plant</tissue>
    </source>
</reference>
<dbReference type="EMBL" id="KZ502795">
    <property type="protein sequence ID" value="PKU72931.1"/>
    <property type="molecule type" value="Genomic_DNA"/>
</dbReference>
<dbReference type="InterPro" id="IPR044730">
    <property type="entry name" value="RNase_H-like_dom_plant"/>
</dbReference>
<feature type="compositionally biased region" description="Polar residues" evidence="1">
    <location>
        <begin position="67"/>
        <end position="90"/>
    </location>
</feature>